<dbReference type="SUPFAM" id="SSF50630">
    <property type="entry name" value="Acid proteases"/>
    <property type="match status" value="1"/>
</dbReference>
<accession>A0ABN8R1Q7</accession>
<dbReference type="Proteomes" id="UP001159405">
    <property type="component" value="Unassembled WGS sequence"/>
</dbReference>
<proteinExistence type="predicted"/>
<comment type="caution">
    <text evidence="1">The sequence shown here is derived from an EMBL/GenBank/DDBJ whole genome shotgun (WGS) entry which is preliminary data.</text>
</comment>
<evidence type="ECO:0000313" key="2">
    <source>
        <dbReference type="Proteomes" id="UP001159405"/>
    </source>
</evidence>
<dbReference type="InterPro" id="IPR021109">
    <property type="entry name" value="Peptidase_aspartic_dom_sf"/>
</dbReference>
<dbReference type="Gene3D" id="2.40.70.10">
    <property type="entry name" value="Acid Proteases"/>
    <property type="match status" value="1"/>
</dbReference>
<keyword evidence="2" id="KW-1185">Reference proteome</keyword>
<reference evidence="1 2" key="1">
    <citation type="submission" date="2022-05" db="EMBL/GenBank/DDBJ databases">
        <authorList>
            <consortium name="Genoscope - CEA"/>
            <person name="William W."/>
        </authorList>
    </citation>
    <scope>NUCLEOTIDE SEQUENCE [LARGE SCALE GENOMIC DNA]</scope>
</reference>
<evidence type="ECO:0008006" key="3">
    <source>
        <dbReference type="Google" id="ProtNLM"/>
    </source>
</evidence>
<organism evidence="1 2">
    <name type="scientific">Porites lobata</name>
    <dbReference type="NCBI Taxonomy" id="104759"/>
    <lineage>
        <taxon>Eukaryota</taxon>
        <taxon>Metazoa</taxon>
        <taxon>Cnidaria</taxon>
        <taxon>Anthozoa</taxon>
        <taxon>Hexacorallia</taxon>
        <taxon>Scleractinia</taxon>
        <taxon>Fungiina</taxon>
        <taxon>Poritidae</taxon>
        <taxon>Porites</taxon>
    </lineage>
</organism>
<evidence type="ECO:0000313" key="1">
    <source>
        <dbReference type="EMBL" id="CAH3172806.1"/>
    </source>
</evidence>
<gene>
    <name evidence="1" type="ORF">PLOB_00013235</name>
</gene>
<sequence>MVKCLLNDYECEMLWDTGAQVSIISVDSVQRCLGQVAIRQLSELLETSLSLTAVNGSQIPYIGWVEARVMLTPPGSDSNQEELLVPFLVTSEKLDCPILGYNVIEELVSQDQNPNPTIYKSFPGTDKTKVDALVNFIQSSSSDAICKVRTEGEMW</sequence>
<dbReference type="CDD" id="cd00303">
    <property type="entry name" value="retropepsin_like"/>
    <property type="match status" value="1"/>
</dbReference>
<dbReference type="EMBL" id="CALNXK010000176">
    <property type="protein sequence ID" value="CAH3172806.1"/>
    <property type="molecule type" value="Genomic_DNA"/>
</dbReference>
<name>A0ABN8R1Q7_9CNID</name>
<protein>
    <recommendedName>
        <fullName evidence="3">Peptidase A2 domain-containing protein</fullName>
    </recommendedName>
</protein>